<evidence type="ECO:0000313" key="2">
    <source>
        <dbReference type="EMBL" id="GAX78985.1"/>
    </source>
</evidence>
<comment type="caution">
    <text evidence="2">The sequence shown here is derived from an EMBL/GenBank/DDBJ whole genome shotgun (WGS) entry which is preliminary data.</text>
</comment>
<keyword evidence="3" id="KW-1185">Reference proteome</keyword>
<evidence type="ECO:0000256" key="1">
    <source>
        <dbReference type="SAM" id="MobiDB-lite"/>
    </source>
</evidence>
<sequence>MDADLERRLAQMLVERAALLEERANTDGVLAYLRRPPQRERPNERFLQNTLRGVFSSNRRAQEEKMWELRDAQLEREARDEKDKDEGHAVCTGDTGLLREPCTSKLLRSPPVSRVFQRGGTASFHNEDNAHTSSMKHSRGDSAQLFGPRAPAFNIHGADRKRRLGLSNPQGTEGHVVNSHAECSETQNREAKRARSRSLSPALSCRSTSDSDEVEVSSSGSGASHSYVTASLLHAGPSSHRNERDCAAATDPMLPRNNDDGRQQTEVCESREDVEMFGTDQVGNVDGKGKNKMKRGQECNDDGDDGWIMSDEELKAMLLKYQARGRGGVGSRADETGPYLPEGYEQTRSSLEGVLRGPAVPSWIRSAALEVAAARNNAGDLLTGDPSLQNQGRRDQTVGYHLSSAAEALMHMDFEALLQQLMARQKKSVKTKKGKKDKKSKKRKKHKKSKKSRT</sequence>
<accession>A0A250X7E8</accession>
<feature type="region of interest" description="Disordered" evidence="1">
    <location>
        <begin position="113"/>
        <end position="264"/>
    </location>
</feature>
<feature type="compositionally biased region" description="Low complexity" evidence="1">
    <location>
        <begin position="216"/>
        <end position="226"/>
    </location>
</feature>
<reference evidence="2 3" key="1">
    <citation type="submission" date="2017-08" db="EMBL/GenBank/DDBJ databases">
        <title>Acidophilic green algal genome provides insights into adaptation to an acidic environment.</title>
        <authorList>
            <person name="Hirooka S."/>
            <person name="Hirose Y."/>
            <person name="Kanesaki Y."/>
            <person name="Higuchi S."/>
            <person name="Fujiwara T."/>
            <person name="Onuma R."/>
            <person name="Era A."/>
            <person name="Ohbayashi R."/>
            <person name="Uzuka A."/>
            <person name="Nozaki H."/>
            <person name="Yoshikawa H."/>
            <person name="Miyagishima S.Y."/>
        </authorList>
    </citation>
    <scope>NUCLEOTIDE SEQUENCE [LARGE SCALE GENOMIC DNA]</scope>
    <source>
        <strain evidence="2 3">NIES-2499</strain>
    </source>
</reference>
<name>A0A250X7E8_9CHLO</name>
<gene>
    <name evidence="2" type="ORF">CEUSTIGMA_g6425.t1</name>
</gene>
<dbReference type="OrthoDB" id="552995at2759"/>
<organism evidence="2 3">
    <name type="scientific">Chlamydomonas eustigma</name>
    <dbReference type="NCBI Taxonomy" id="1157962"/>
    <lineage>
        <taxon>Eukaryota</taxon>
        <taxon>Viridiplantae</taxon>
        <taxon>Chlorophyta</taxon>
        <taxon>core chlorophytes</taxon>
        <taxon>Chlorophyceae</taxon>
        <taxon>CS clade</taxon>
        <taxon>Chlamydomonadales</taxon>
        <taxon>Chlamydomonadaceae</taxon>
        <taxon>Chlamydomonas</taxon>
    </lineage>
</organism>
<dbReference type="AlphaFoldDB" id="A0A250X7E8"/>
<dbReference type="EMBL" id="BEGY01000037">
    <property type="protein sequence ID" value="GAX78985.1"/>
    <property type="molecule type" value="Genomic_DNA"/>
</dbReference>
<feature type="region of interest" description="Disordered" evidence="1">
    <location>
        <begin position="424"/>
        <end position="454"/>
    </location>
</feature>
<dbReference type="PANTHER" id="PTHR34684:SF1">
    <property type="entry name" value="OS08G0192200 PROTEIN"/>
    <property type="match status" value="1"/>
</dbReference>
<feature type="compositionally biased region" description="Low complexity" evidence="1">
    <location>
        <begin position="197"/>
        <end position="208"/>
    </location>
</feature>
<protein>
    <submittedName>
        <fullName evidence="2">Uncharacterized protein</fullName>
    </submittedName>
</protein>
<proteinExistence type="predicted"/>
<evidence type="ECO:0000313" key="3">
    <source>
        <dbReference type="Proteomes" id="UP000232323"/>
    </source>
</evidence>
<dbReference type="Proteomes" id="UP000232323">
    <property type="component" value="Unassembled WGS sequence"/>
</dbReference>
<dbReference type="PANTHER" id="PTHR34684">
    <property type="entry name" value="OS08G0192200 PROTEIN"/>
    <property type="match status" value="1"/>
</dbReference>
<dbReference type="STRING" id="1157962.A0A250X7E8"/>